<gene>
    <name evidence="1" type="ORF">B6F84_13620</name>
</gene>
<evidence type="ECO:0000313" key="2">
    <source>
        <dbReference type="Proteomes" id="UP000193404"/>
    </source>
</evidence>
<name>A0A1W6K319_9CREN</name>
<proteinExistence type="predicted"/>
<accession>A0A1W6K319</accession>
<dbReference type="OrthoDB" id="384491at2157"/>
<evidence type="ECO:0000313" key="1">
    <source>
        <dbReference type="EMBL" id="ARM76951.1"/>
    </source>
</evidence>
<reference evidence="1 2" key="1">
    <citation type="submission" date="2017-03" db="EMBL/GenBank/DDBJ databases">
        <title>Sulfur activation and transportation mechanism of thermophilic Archaea Acidianus manzaensis YN-25.</title>
        <authorList>
            <person name="Ma Y."/>
            <person name="Yang Y."/>
            <person name="Xia J."/>
        </authorList>
    </citation>
    <scope>NUCLEOTIDE SEQUENCE [LARGE SCALE GENOMIC DNA]</scope>
    <source>
        <strain evidence="1 2">YN-25</strain>
    </source>
</reference>
<keyword evidence="2" id="KW-1185">Reference proteome</keyword>
<organism evidence="1 2">
    <name type="scientific">Acidianus manzaensis</name>
    <dbReference type="NCBI Taxonomy" id="282676"/>
    <lineage>
        <taxon>Archaea</taxon>
        <taxon>Thermoproteota</taxon>
        <taxon>Thermoprotei</taxon>
        <taxon>Sulfolobales</taxon>
        <taxon>Sulfolobaceae</taxon>
        <taxon>Acidianus</taxon>
    </lineage>
</organism>
<dbReference type="AlphaFoldDB" id="A0A1W6K319"/>
<dbReference type="EMBL" id="CP020477">
    <property type="protein sequence ID" value="ARM76951.1"/>
    <property type="molecule type" value="Genomic_DNA"/>
</dbReference>
<dbReference type="STRING" id="282676.B6F84_13620"/>
<dbReference type="RefSeq" id="WP_148692745.1">
    <property type="nucleotide sequence ID" value="NZ_CP020477.1"/>
</dbReference>
<dbReference type="Proteomes" id="UP000193404">
    <property type="component" value="Chromosome"/>
</dbReference>
<dbReference type="GeneID" id="41591978"/>
<dbReference type="KEGG" id="aman:B6F84_13620"/>
<sequence length="141" mass="16623">MKGCNANNIIDNRNKILFRYVDENEYNFIIKNGYVWSINFHVYGGTYWTYLFTNDEICAKDVLKLDHEVQFRVASFTEISLLYIKPPRKEDIETIIKDLDLYIPQAQSTNFETYYSPLIVLLDGPIIPASIYDIRNSKLMY</sequence>
<protein>
    <submittedName>
        <fullName evidence="1">Uncharacterized protein</fullName>
    </submittedName>
</protein>